<dbReference type="Gramene" id="scaffold_100516.1">
    <property type="protein sequence ID" value="scaffold_100516.1"/>
    <property type="gene ID" value="scaffold_100516.1"/>
</dbReference>
<dbReference type="SUPFAM" id="SSF46938">
    <property type="entry name" value="CRAL/TRIO N-terminal domain"/>
    <property type="match status" value="1"/>
</dbReference>
<evidence type="ECO:0000256" key="1">
    <source>
        <dbReference type="SAM" id="MobiDB-lite"/>
    </source>
</evidence>
<dbReference type="InterPro" id="IPR036865">
    <property type="entry name" value="CRAL-TRIO_dom_sf"/>
</dbReference>
<dbReference type="PANTHER" id="PTHR47104:SF1">
    <property type="entry name" value="SEC14P-LIKE PHOSPHATIDYLINOSITOL TRANSFER FAMILY PROTEIN"/>
    <property type="match status" value="1"/>
</dbReference>
<proteinExistence type="predicted"/>
<dbReference type="EMBL" id="GL348713">
    <property type="protein sequence ID" value="EFH68544.1"/>
    <property type="molecule type" value="Genomic_DNA"/>
</dbReference>
<name>D7KF35_ARALL</name>
<evidence type="ECO:0000313" key="4">
    <source>
        <dbReference type="EMBL" id="EFH68544.1"/>
    </source>
</evidence>
<feature type="domain" description="CRAL-TRIO" evidence="3">
    <location>
        <begin position="86"/>
        <end position="215"/>
    </location>
</feature>
<keyword evidence="2" id="KW-1133">Transmembrane helix</keyword>
<keyword evidence="2" id="KW-0472">Membrane</keyword>
<evidence type="ECO:0000313" key="5">
    <source>
        <dbReference type="Proteomes" id="UP000008694"/>
    </source>
</evidence>
<feature type="compositionally biased region" description="Basic and acidic residues" evidence="1">
    <location>
        <begin position="361"/>
        <end position="373"/>
    </location>
</feature>
<dbReference type="Pfam" id="PF00650">
    <property type="entry name" value="CRAL_TRIO"/>
    <property type="match status" value="1"/>
</dbReference>
<keyword evidence="2" id="KW-0812">Transmembrane</keyword>
<gene>
    <name evidence="4" type="ORF">ARALYDRAFT_887722</name>
</gene>
<keyword evidence="5" id="KW-1185">Reference proteome</keyword>
<feature type="region of interest" description="Disordered" evidence="1">
    <location>
        <begin position="349"/>
        <end position="373"/>
    </location>
</feature>
<dbReference type="Proteomes" id="UP000008694">
    <property type="component" value="Unassembled WGS sequence"/>
</dbReference>
<protein>
    <recommendedName>
        <fullName evidence="3">CRAL-TRIO domain-containing protein</fullName>
    </recommendedName>
</protein>
<dbReference type="CDD" id="cd00170">
    <property type="entry name" value="SEC14"/>
    <property type="match status" value="1"/>
</dbReference>
<dbReference type="eggNOG" id="KOG1470">
    <property type="taxonomic scope" value="Eukaryota"/>
</dbReference>
<dbReference type="PANTHER" id="PTHR47104">
    <property type="entry name" value="SEC14P-LIKE PHOSPHATIDYLINOSITOL TRANSFER FAMILY PROTEIN"/>
    <property type="match status" value="1"/>
</dbReference>
<dbReference type="SMART" id="SM00516">
    <property type="entry name" value="SEC14"/>
    <property type="match status" value="1"/>
</dbReference>
<feature type="transmembrane region" description="Helical" evidence="2">
    <location>
        <begin position="144"/>
        <end position="166"/>
    </location>
</feature>
<reference evidence="5" key="1">
    <citation type="journal article" date="2011" name="Nat. Genet.">
        <title>The Arabidopsis lyrata genome sequence and the basis of rapid genome size change.</title>
        <authorList>
            <person name="Hu T.T."/>
            <person name="Pattyn P."/>
            <person name="Bakker E.G."/>
            <person name="Cao J."/>
            <person name="Cheng J.-F."/>
            <person name="Clark R.M."/>
            <person name="Fahlgren N."/>
            <person name="Fawcett J.A."/>
            <person name="Grimwood J."/>
            <person name="Gundlach H."/>
            <person name="Haberer G."/>
            <person name="Hollister J.D."/>
            <person name="Ossowski S."/>
            <person name="Ottilar R.P."/>
            <person name="Salamov A.A."/>
            <person name="Schneeberger K."/>
            <person name="Spannagl M."/>
            <person name="Wang X."/>
            <person name="Yang L."/>
            <person name="Nasrallah M.E."/>
            <person name="Bergelson J."/>
            <person name="Carrington J.C."/>
            <person name="Gaut B.S."/>
            <person name="Schmutz J."/>
            <person name="Mayer K.F.X."/>
            <person name="Van de Peer Y."/>
            <person name="Grigoriev I.V."/>
            <person name="Nordborg M."/>
            <person name="Weigel D."/>
            <person name="Guo Y.-L."/>
        </authorList>
    </citation>
    <scope>NUCLEOTIDE SEQUENCE [LARGE SCALE GENOMIC DNA]</scope>
    <source>
        <strain evidence="5">cv. MN47</strain>
    </source>
</reference>
<dbReference type="AlphaFoldDB" id="D7KF35"/>
<evidence type="ECO:0000256" key="2">
    <source>
        <dbReference type="SAM" id="Phobius"/>
    </source>
</evidence>
<dbReference type="STRING" id="81972.D7KF35"/>
<sequence length="450" mass="51157">MGKKEQKDHHSTVESDDKVEAVLHLLRKHSPLTLKQEKFCNRACVGRFLRIKGDNVKKAAKQLRSCLSWRSSLGIESLIADEFTAELAEGLAYVAGLDDECRPVLVFRIKQDYQKLHTQKQLTRLVVFTLEVAISTMSRNVEQFVILFDAIAAAVLLVTLIVLFSFSLNVPLLIHCTPSFSYYYFFFIKQNTNFQHLFSHVFPKNIVNCFFKSASAFMNILVTTLKIVGIRTFVDLSTATMIVSMQDFQDSFDYDDFSSSYPSRVSSLRFDTSSLKSTDKIGSCASSRFAFTVSRDGLDTIKPWCLTLTDTSSSKLGHNTGAYISPLNARSFSFASPAARSEPFGGPRRSFFASTPMPARTTDRHSIGTLRDPRIPRPSFFQSPAVFFRRESHVSKSEKPRDSFVQFLKFYRRPYDEMTYRSKMRPPLGGLVSIVSTQIRRRHVSLSQRF</sequence>
<evidence type="ECO:0000259" key="3">
    <source>
        <dbReference type="SMART" id="SM00516"/>
    </source>
</evidence>
<dbReference type="InterPro" id="IPR001251">
    <property type="entry name" value="CRAL-TRIO_dom"/>
</dbReference>
<accession>D7KF35</accession>
<organism evidence="5">
    <name type="scientific">Arabidopsis lyrata subsp. lyrata</name>
    <name type="common">Lyre-leaved rock-cress</name>
    <dbReference type="NCBI Taxonomy" id="81972"/>
    <lineage>
        <taxon>Eukaryota</taxon>
        <taxon>Viridiplantae</taxon>
        <taxon>Streptophyta</taxon>
        <taxon>Embryophyta</taxon>
        <taxon>Tracheophyta</taxon>
        <taxon>Spermatophyta</taxon>
        <taxon>Magnoliopsida</taxon>
        <taxon>eudicotyledons</taxon>
        <taxon>Gunneridae</taxon>
        <taxon>Pentapetalae</taxon>
        <taxon>rosids</taxon>
        <taxon>malvids</taxon>
        <taxon>Brassicales</taxon>
        <taxon>Brassicaceae</taxon>
        <taxon>Camelineae</taxon>
        <taxon>Arabidopsis</taxon>
    </lineage>
</organism>
<dbReference type="InterPro" id="IPR036273">
    <property type="entry name" value="CRAL/TRIO_N_dom_sf"/>
</dbReference>
<dbReference type="Gene3D" id="3.40.525.10">
    <property type="entry name" value="CRAL-TRIO lipid binding domain"/>
    <property type="match status" value="1"/>
</dbReference>
<dbReference type="HOGENOM" id="CLU_057594_0_0_1"/>
<dbReference type="SUPFAM" id="SSF52087">
    <property type="entry name" value="CRAL/TRIO domain"/>
    <property type="match status" value="1"/>
</dbReference>